<protein>
    <submittedName>
        <fullName evidence="3">Uncharacterized protein</fullName>
    </submittedName>
</protein>
<feature type="transmembrane region" description="Helical" evidence="2">
    <location>
        <begin position="6"/>
        <end position="23"/>
    </location>
</feature>
<keyword evidence="2" id="KW-1133">Transmembrane helix</keyword>
<dbReference type="Proteomes" id="UP000256913">
    <property type="component" value="Unassembled WGS sequence"/>
</dbReference>
<evidence type="ECO:0000256" key="1">
    <source>
        <dbReference type="SAM" id="MobiDB-lite"/>
    </source>
</evidence>
<keyword evidence="2" id="KW-0812">Transmembrane</keyword>
<dbReference type="AlphaFoldDB" id="A0A3D9ZW74"/>
<evidence type="ECO:0000256" key="2">
    <source>
        <dbReference type="SAM" id="Phobius"/>
    </source>
</evidence>
<feature type="compositionally biased region" description="Low complexity" evidence="1">
    <location>
        <begin position="68"/>
        <end position="77"/>
    </location>
</feature>
<feature type="region of interest" description="Disordered" evidence="1">
    <location>
        <begin position="44"/>
        <end position="85"/>
    </location>
</feature>
<dbReference type="RefSeq" id="WP_116073382.1">
    <property type="nucleotide sequence ID" value="NZ_BONB01000051.1"/>
</dbReference>
<comment type="caution">
    <text evidence="3">The sequence shown here is derived from an EMBL/GenBank/DDBJ whole genome shotgun (WGS) entry which is preliminary data.</text>
</comment>
<keyword evidence="2" id="KW-0472">Membrane</keyword>
<accession>A0A3D9ZW74</accession>
<evidence type="ECO:0000313" key="3">
    <source>
        <dbReference type="EMBL" id="REG01260.1"/>
    </source>
</evidence>
<keyword evidence="4" id="KW-1185">Reference proteome</keyword>
<organism evidence="3 4">
    <name type="scientific">Asanoa ferruginea</name>
    <dbReference type="NCBI Taxonomy" id="53367"/>
    <lineage>
        <taxon>Bacteria</taxon>
        <taxon>Bacillati</taxon>
        <taxon>Actinomycetota</taxon>
        <taxon>Actinomycetes</taxon>
        <taxon>Micromonosporales</taxon>
        <taxon>Micromonosporaceae</taxon>
        <taxon>Asanoa</taxon>
    </lineage>
</organism>
<gene>
    <name evidence="3" type="ORF">DFJ67_7340</name>
</gene>
<reference evidence="3 4" key="1">
    <citation type="submission" date="2018-08" db="EMBL/GenBank/DDBJ databases">
        <title>Sequencing the genomes of 1000 actinobacteria strains.</title>
        <authorList>
            <person name="Klenk H.-P."/>
        </authorList>
    </citation>
    <scope>NUCLEOTIDE SEQUENCE [LARGE SCALE GENOMIC DNA]</scope>
    <source>
        <strain evidence="3 4">DSM 44099</strain>
    </source>
</reference>
<dbReference type="EMBL" id="QUMQ01000001">
    <property type="protein sequence ID" value="REG01260.1"/>
    <property type="molecule type" value="Genomic_DNA"/>
</dbReference>
<sequence>MDGWVLALAVLAVVVGGTVVVIGRRRAAARTAADPRSAARAAIRGMAHEQRKTAKGTMRGKGTGPGGADTSWSWGTGSSCGGGLP</sequence>
<evidence type="ECO:0000313" key="4">
    <source>
        <dbReference type="Proteomes" id="UP000256913"/>
    </source>
</evidence>
<name>A0A3D9ZW74_9ACTN</name>
<proteinExistence type="predicted"/>